<dbReference type="AlphaFoldDB" id="A0A0F9LSN5"/>
<dbReference type="PANTHER" id="PTHR10514:SF27">
    <property type="entry name" value="ANGIOTENSIN-CONVERTING ENZYME"/>
    <property type="match status" value="1"/>
</dbReference>
<dbReference type="GO" id="GO:0008237">
    <property type="term" value="F:metallopeptidase activity"/>
    <property type="evidence" value="ECO:0007669"/>
    <property type="project" value="InterPro"/>
</dbReference>
<dbReference type="GO" id="GO:0006508">
    <property type="term" value="P:proteolysis"/>
    <property type="evidence" value="ECO:0007669"/>
    <property type="project" value="InterPro"/>
</dbReference>
<sequence>MKNIKIFFTGIFFLLFATVYALEEVYMNQNNLQNFLDDFISKVELKEEQLNRAVWILETTGSKDAASLVGSLSSELKILFSDKDIYEKLVSFDMREDLDHLLKRQIHILINAFKANMLPKELLEDISTKEASLNQMYANFRAKIDGKVYTENALRDILKEEKSVDLRKKAWDASKIVGVELAPKIVELVHLRNKAAKSLGYENYFDMMLDLSDINKTKLLKTGNQHIQEGNIWGDKFWGVCLKTGIGKNYLGILIMEIRKILM</sequence>
<proteinExistence type="predicted"/>
<keyword evidence="3" id="KW-0325">Glycoprotein</keyword>
<dbReference type="SUPFAM" id="SSF55486">
    <property type="entry name" value="Metalloproteases ('zincins'), catalytic domain"/>
    <property type="match status" value="1"/>
</dbReference>
<comment type="caution">
    <text evidence="4">The sequence shown here is derived from an EMBL/GenBank/DDBJ whole genome shotgun (WGS) entry which is preliminary data.</text>
</comment>
<keyword evidence="2" id="KW-1015">Disulfide bond</keyword>
<organism evidence="4">
    <name type="scientific">marine sediment metagenome</name>
    <dbReference type="NCBI Taxonomy" id="412755"/>
    <lineage>
        <taxon>unclassified sequences</taxon>
        <taxon>metagenomes</taxon>
        <taxon>ecological metagenomes</taxon>
    </lineage>
</organism>
<evidence type="ECO:0000313" key="4">
    <source>
        <dbReference type="EMBL" id="KKM60097.1"/>
    </source>
</evidence>
<dbReference type="InterPro" id="IPR037238">
    <property type="entry name" value="YbiA-like_sf"/>
</dbReference>
<reference evidence="4" key="1">
    <citation type="journal article" date="2015" name="Nature">
        <title>Complex archaea that bridge the gap between prokaryotes and eukaryotes.</title>
        <authorList>
            <person name="Spang A."/>
            <person name="Saw J.H."/>
            <person name="Jorgensen S.L."/>
            <person name="Zaremba-Niedzwiedzka K."/>
            <person name="Martijn J."/>
            <person name="Lind A.E."/>
            <person name="van Eijk R."/>
            <person name="Schleper C."/>
            <person name="Guy L."/>
            <person name="Ettema T.J."/>
        </authorList>
    </citation>
    <scope>NUCLEOTIDE SEQUENCE</scope>
</reference>
<gene>
    <name evidence="4" type="ORF">LCGC14_1545310</name>
</gene>
<accession>A0A0F9LSN5</accession>
<protein>
    <recommendedName>
        <fullName evidence="5">NADAR domain-containing protein</fullName>
    </recommendedName>
</protein>
<dbReference type="SUPFAM" id="SSF143990">
    <property type="entry name" value="YbiA-like"/>
    <property type="match status" value="1"/>
</dbReference>
<dbReference type="Pfam" id="PF01401">
    <property type="entry name" value="Peptidase_M2"/>
    <property type="match status" value="1"/>
</dbReference>
<evidence type="ECO:0008006" key="5">
    <source>
        <dbReference type="Google" id="ProtNLM"/>
    </source>
</evidence>
<evidence type="ECO:0000256" key="1">
    <source>
        <dbReference type="ARBA" id="ARBA00022729"/>
    </source>
</evidence>
<evidence type="ECO:0000256" key="2">
    <source>
        <dbReference type="ARBA" id="ARBA00023157"/>
    </source>
</evidence>
<keyword evidence="1" id="KW-0732">Signal</keyword>
<evidence type="ECO:0000256" key="3">
    <source>
        <dbReference type="ARBA" id="ARBA00023180"/>
    </source>
</evidence>
<dbReference type="GO" id="GO:0016020">
    <property type="term" value="C:membrane"/>
    <property type="evidence" value="ECO:0007669"/>
    <property type="project" value="InterPro"/>
</dbReference>
<dbReference type="InterPro" id="IPR001548">
    <property type="entry name" value="Peptidase_M2"/>
</dbReference>
<dbReference type="PANTHER" id="PTHR10514">
    <property type="entry name" value="ANGIOTENSIN-CONVERTING ENZYME"/>
    <property type="match status" value="1"/>
</dbReference>
<dbReference type="EMBL" id="LAZR01011741">
    <property type="protein sequence ID" value="KKM60097.1"/>
    <property type="molecule type" value="Genomic_DNA"/>
</dbReference>
<dbReference type="Gene3D" id="1.10.1370.30">
    <property type="match status" value="1"/>
</dbReference>
<name>A0A0F9LSN5_9ZZZZ</name>
<dbReference type="GO" id="GO:0008241">
    <property type="term" value="F:peptidyl-dipeptidase activity"/>
    <property type="evidence" value="ECO:0007669"/>
    <property type="project" value="InterPro"/>
</dbReference>